<reference evidence="2" key="1">
    <citation type="submission" date="2013-03" db="EMBL/GenBank/DDBJ databases">
        <title>The Genome Sequence of Anopheles dirus WRAIR2.</title>
        <authorList>
            <consortium name="The Broad Institute Genomics Platform"/>
            <person name="Neafsey D.E."/>
            <person name="Walton C."/>
            <person name="Walker B."/>
            <person name="Young S.K."/>
            <person name="Zeng Q."/>
            <person name="Gargeya S."/>
            <person name="Fitzgerald M."/>
            <person name="Haas B."/>
            <person name="Abouelleil A."/>
            <person name="Allen A.W."/>
            <person name="Alvarado L."/>
            <person name="Arachchi H.M."/>
            <person name="Berlin A.M."/>
            <person name="Chapman S.B."/>
            <person name="Gainer-Dewar J."/>
            <person name="Goldberg J."/>
            <person name="Griggs A."/>
            <person name="Gujja S."/>
            <person name="Hansen M."/>
            <person name="Howarth C."/>
            <person name="Imamovic A."/>
            <person name="Ireland A."/>
            <person name="Larimer J."/>
            <person name="McCowan C."/>
            <person name="Murphy C."/>
            <person name="Pearson M."/>
            <person name="Poon T.W."/>
            <person name="Priest M."/>
            <person name="Roberts A."/>
            <person name="Saif S."/>
            <person name="Shea T."/>
            <person name="Sisk P."/>
            <person name="Sykes S."/>
            <person name="Wortman J."/>
            <person name="Nusbaum C."/>
            <person name="Birren B."/>
        </authorList>
    </citation>
    <scope>NUCLEOTIDE SEQUENCE [LARGE SCALE GENOMIC DNA]</scope>
    <source>
        <strain evidence="2">WRAIR2</strain>
    </source>
</reference>
<evidence type="ECO:0000313" key="2">
    <source>
        <dbReference type="Proteomes" id="UP000075884"/>
    </source>
</evidence>
<sequence length="20" mass="2146">MCMCAWMEDRPASPAADCTG</sequence>
<evidence type="ECO:0000313" key="1">
    <source>
        <dbReference type="EnsemblMetazoa" id="ADIR014919-PA"/>
    </source>
</evidence>
<accession>A0A182NYM5</accession>
<protein>
    <submittedName>
        <fullName evidence="1">Uncharacterized protein</fullName>
    </submittedName>
</protein>
<proteinExistence type="predicted"/>
<keyword evidence="2" id="KW-1185">Reference proteome</keyword>
<dbReference type="EnsemblMetazoa" id="ADIR014919-RA">
    <property type="protein sequence ID" value="ADIR014919-PA"/>
    <property type="gene ID" value="ADIR014919"/>
</dbReference>
<dbReference type="VEuPathDB" id="VectorBase:ADIR014919"/>
<name>A0A182NYM5_9DIPT</name>
<reference evidence="1" key="2">
    <citation type="submission" date="2020-05" db="UniProtKB">
        <authorList>
            <consortium name="EnsemblMetazoa"/>
        </authorList>
    </citation>
    <scope>IDENTIFICATION</scope>
    <source>
        <strain evidence="1">WRAIR2</strain>
    </source>
</reference>
<dbReference type="Proteomes" id="UP000075884">
    <property type="component" value="Unassembled WGS sequence"/>
</dbReference>
<organism evidence="1 2">
    <name type="scientific">Anopheles dirus</name>
    <dbReference type="NCBI Taxonomy" id="7168"/>
    <lineage>
        <taxon>Eukaryota</taxon>
        <taxon>Metazoa</taxon>
        <taxon>Ecdysozoa</taxon>
        <taxon>Arthropoda</taxon>
        <taxon>Hexapoda</taxon>
        <taxon>Insecta</taxon>
        <taxon>Pterygota</taxon>
        <taxon>Neoptera</taxon>
        <taxon>Endopterygota</taxon>
        <taxon>Diptera</taxon>
        <taxon>Nematocera</taxon>
        <taxon>Culicoidea</taxon>
        <taxon>Culicidae</taxon>
        <taxon>Anophelinae</taxon>
        <taxon>Anopheles</taxon>
    </lineage>
</organism>
<dbReference type="AlphaFoldDB" id="A0A182NYM5"/>